<dbReference type="Pfam" id="PF03401">
    <property type="entry name" value="TctC"/>
    <property type="match status" value="1"/>
</dbReference>
<dbReference type="InterPro" id="IPR005064">
    <property type="entry name" value="BUG"/>
</dbReference>
<keyword evidence="2" id="KW-0732">Signal</keyword>
<evidence type="ECO:0000256" key="1">
    <source>
        <dbReference type="ARBA" id="ARBA00006987"/>
    </source>
</evidence>
<accession>A0A157SHZ3</accession>
<dbReference type="InterPro" id="IPR042100">
    <property type="entry name" value="Bug_dom1"/>
</dbReference>
<feature type="chain" id="PRO_5007616266" evidence="2">
    <location>
        <begin position="23"/>
        <end position="320"/>
    </location>
</feature>
<dbReference type="CDD" id="cd13578">
    <property type="entry name" value="PBP2_Bug27"/>
    <property type="match status" value="1"/>
</dbReference>
<dbReference type="PANTHER" id="PTHR42928">
    <property type="entry name" value="TRICARBOXYLATE-BINDING PROTEIN"/>
    <property type="match status" value="1"/>
</dbReference>
<dbReference type="EMBL" id="FKIF01000006">
    <property type="protein sequence ID" value="SAI69546.1"/>
    <property type="molecule type" value="Genomic_DNA"/>
</dbReference>
<name>A0A157SHZ3_9BORD</name>
<dbReference type="Gene3D" id="3.40.190.150">
    <property type="entry name" value="Bordetella uptake gene, domain 1"/>
    <property type="match status" value="1"/>
</dbReference>
<organism evidence="3 4">
    <name type="scientific">Bordetella ansorpii</name>
    <dbReference type="NCBI Taxonomy" id="288768"/>
    <lineage>
        <taxon>Bacteria</taxon>
        <taxon>Pseudomonadati</taxon>
        <taxon>Pseudomonadota</taxon>
        <taxon>Betaproteobacteria</taxon>
        <taxon>Burkholderiales</taxon>
        <taxon>Alcaligenaceae</taxon>
        <taxon>Bordetella</taxon>
    </lineage>
</organism>
<dbReference type="RefSeq" id="WP_066127525.1">
    <property type="nucleotide sequence ID" value="NZ_FKIF01000006.1"/>
</dbReference>
<dbReference type="STRING" id="288768.SAMEA3906486_02563"/>
<reference evidence="3 4" key="1">
    <citation type="submission" date="2016-04" db="EMBL/GenBank/DDBJ databases">
        <authorList>
            <consortium name="Pathogen Informatics"/>
        </authorList>
    </citation>
    <scope>NUCLEOTIDE SEQUENCE [LARGE SCALE GENOMIC DNA]</scope>
    <source>
        <strain evidence="3 4">H050680373</strain>
    </source>
</reference>
<keyword evidence="3" id="KW-0449">Lipoprotein</keyword>
<dbReference type="PANTHER" id="PTHR42928:SF5">
    <property type="entry name" value="BLR1237 PROTEIN"/>
    <property type="match status" value="1"/>
</dbReference>
<dbReference type="Gene3D" id="3.40.190.10">
    <property type="entry name" value="Periplasmic binding protein-like II"/>
    <property type="match status" value="1"/>
</dbReference>
<keyword evidence="4" id="KW-1185">Reference proteome</keyword>
<protein>
    <submittedName>
        <fullName evidence="3">Lipoprotein</fullName>
    </submittedName>
</protein>
<feature type="signal peptide" evidence="2">
    <location>
        <begin position="1"/>
        <end position="22"/>
    </location>
</feature>
<dbReference type="Proteomes" id="UP000076848">
    <property type="component" value="Unassembled WGS sequence"/>
</dbReference>
<evidence type="ECO:0000313" key="3">
    <source>
        <dbReference type="EMBL" id="SAI69546.1"/>
    </source>
</evidence>
<proteinExistence type="inferred from homology"/>
<dbReference type="OrthoDB" id="8678477at2"/>
<evidence type="ECO:0000256" key="2">
    <source>
        <dbReference type="SAM" id="SignalP"/>
    </source>
</evidence>
<comment type="similarity">
    <text evidence="1">Belongs to the UPF0065 (bug) family.</text>
</comment>
<dbReference type="AlphaFoldDB" id="A0A157SHZ3"/>
<gene>
    <name evidence="3" type="ORF">SAMEA3906486_02563</name>
</gene>
<dbReference type="PIRSF" id="PIRSF017082">
    <property type="entry name" value="YflP"/>
    <property type="match status" value="1"/>
</dbReference>
<evidence type="ECO:0000313" key="4">
    <source>
        <dbReference type="Proteomes" id="UP000076848"/>
    </source>
</evidence>
<dbReference type="SUPFAM" id="SSF53850">
    <property type="entry name" value="Periplasmic binding protein-like II"/>
    <property type="match status" value="1"/>
</dbReference>
<sequence>MHILRRTLAALALATAAGAAVAAFPERPITLVVPYSAGGAADAQSRLVAAKLGQRLGQQIVVENKPGASGTIGAAIVARANADGYTLLYDATAHAVNPILYPSLSYDSKRDFRPLTLVSLTPNLLVVPVNSPYRTVADLTAAARRQPGQVNYASPGNGTAQHIAAALYAQRSGIEITHIPYKGGAPALTDLVGGQVDMMFSNMAASYPLVKANKLRALAATSRARADALPDLPTLAETGLTGYEVYEWNGIFAPAGVPDAIAGQLEQALRAAMQDPSLRASLKELGAQPIGSSAQDFGAFVAEEMRRAATVLADSGIKRD</sequence>